<name>A0A0C2WTU6_AMAMK</name>
<gene>
    <name evidence="1" type="ORF">M378DRAFT_162424</name>
</gene>
<evidence type="ECO:0000313" key="1">
    <source>
        <dbReference type="EMBL" id="KIL65162.1"/>
    </source>
</evidence>
<dbReference type="EMBL" id="KN818244">
    <property type="protein sequence ID" value="KIL65162.1"/>
    <property type="molecule type" value="Genomic_DNA"/>
</dbReference>
<evidence type="ECO:0000313" key="2">
    <source>
        <dbReference type="Proteomes" id="UP000054549"/>
    </source>
</evidence>
<keyword evidence="2" id="KW-1185">Reference proteome</keyword>
<dbReference type="HOGENOM" id="CLU_3031870_0_0_1"/>
<dbReference type="Proteomes" id="UP000054549">
    <property type="component" value="Unassembled WGS sequence"/>
</dbReference>
<protein>
    <submittedName>
        <fullName evidence="1">Uncharacterized protein</fullName>
    </submittedName>
</protein>
<organism evidence="1 2">
    <name type="scientific">Amanita muscaria (strain Koide BX008)</name>
    <dbReference type="NCBI Taxonomy" id="946122"/>
    <lineage>
        <taxon>Eukaryota</taxon>
        <taxon>Fungi</taxon>
        <taxon>Dikarya</taxon>
        <taxon>Basidiomycota</taxon>
        <taxon>Agaricomycotina</taxon>
        <taxon>Agaricomycetes</taxon>
        <taxon>Agaricomycetidae</taxon>
        <taxon>Agaricales</taxon>
        <taxon>Pluteineae</taxon>
        <taxon>Amanitaceae</taxon>
        <taxon>Amanita</taxon>
    </lineage>
</organism>
<accession>A0A0C2WTU6</accession>
<dbReference type="AlphaFoldDB" id="A0A0C2WTU6"/>
<dbReference type="InParanoid" id="A0A0C2WTU6"/>
<proteinExistence type="predicted"/>
<sequence length="55" mass="6254">MLPVARRIQVAVAFTSHKTVLDIVTRTSNRILVGFSLCRNSDWIELHHGNHRVST</sequence>
<reference evidence="1 2" key="1">
    <citation type="submission" date="2014-04" db="EMBL/GenBank/DDBJ databases">
        <title>Evolutionary Origins and Diversification of the Mycorrhizal Mutualists.</title>
        <authorList>
            <consortium name="DOE Joint Genome Institute"/>
            <consortium name="Mycorrhizal Genomics Consortium"/>
            <person name="Kohler A."/>
            <person name="Kuo A."/>
            <person name="Nagy L.G."/>
            <person name="Floudas D."/>
            <person name="Copeland A."/>
            <person name="Barry K.W."/>
            <person name="Cichocki N."/>
            <person name="Veneault-Fourrey C."/>
            <person name="LaButti K."/>
            <person name="Lindquist E.A."/>
            <person name="Lipzen A."/>
            <person name="Lundell T."/>
            <person name="Morin E."/>
            <person name="Murat C."/>
            <person name="Riley R."/>
            <person name="Ohm R."/>
            <person name="Sun H."/>
            <person name="Tunlid A."/>
            <person name="Henrissat B."/>
            <person name="Grigoriev I.V."/>
            <person name="Hibbett D.S."/>
            <person name="Martin F."/>
        </authorList>
    </citation>
    <scope>NUCLEOTIDE SEQUENCE [LARGE SCALE GENOMIC DNA]</scope>
    <source>
        <strain evidence="1 2">Koide BX008</strain>
    </source>
</reference>